<dbReference type="OrthoDB" id="1823132at2"/>
<reference evidence="2 3" key="1">
    <citation type="submission" date="2016-09" db="EMBL/GenBank/DDBJ databases">
        <authorList>
            <person name="Capua I."/>
            <person name="De Benedictis P."/>
            <person name="Joannis T."/>
            <person name="Lombin L.H."/>
            <person name="Cattoli G."/>
        </authorList>
    </citation>
    <scope>NUCLEOTIDE SEQUENCE [LARGE SCALE GENOMIC DNA]</scope>
    <source>
        <strain evidence="2 3">GluBS11</strain>
    </source>
</reference>
<protein>
    <recommendedName>
        <fullName evidence="1">DUF6472 domain-containing protein</fullName>
    </recommendedName>
</protein>
<feature type="domain" description="DUF6472" evidence="1">
    <location>
        <begin position="5"/>
        <end position="60"/>
    </location>
</feature>
<dbReference type="AlphaFoldDB" id="A0A1D3TN77"/>
<dbReference type="RefSeq" id="WP_091228406.1">
    <property type="nucleotide sequence ID" value="NZ_FMKA01000001.1"/>
</dbReference>
<keyword evidence="3" id="KW-1185">Reference proteome</keyword>
<proteinExistence type="predicted"/>
<name>A0A1D3TN77_9FIRM</name>
<accession>A0A1D3TN77</accession>
<dbReference type="Proteomes" id="UP000199315">
    <property type="component" value="Unassembled WGS sequence"/>
</dbReference>
<evidence type="ECO:0000313" key="2">
    <source>
        <dbReference type="EMBL" id="SCP94752.1"/>
    </source>
</evidence>
<evidence type="ECO:0000259" key="1">
    <source>
        <dbReference type="Pfam" id="PF20076"/>
    </source>
</evidence>
<organism evidence="2 3">
    <name type="scientific">Anaerobium acetethylicum</name>
    <dbReference type="NCBI Taxonomy" id="1619234"/>
    <lineage>
        <taxon>Bacteria</taxon>
        <taxon>Bacillati</taxon>
        <taxon>Bacillota</taxon>
        <taxon>Clostridia</taxon>
        <taxon>Lachnospirales</taxon>
        <taxon>Lachnospiraceae</taxon>
        <taxon>Anaerobium</taxon>
    </lineage>
</organism>
<evidence type="ECO:0000313" key="3">
    <source>
        <dbReference type="Proteomes" id="UP000199315"/>
    </source>
</evidence>
<dbReference type="STRING" id="1619234.SAMN05421730_100124"/>
<dbReference type="InterPro" id="IPR045525">
    <property type="entry name" value="DUF6472"/>
</dbReference>
<dbReference type="EMBL" id="FMKA01000001">
    <property type="protein sequence ID" value="SCP94752.1"/>
    <property type="molecule type" value="Genomic_DNA"/>
</dbReference>
<gene>
    <name evidence="2" type="ORF">SAMN05421730_100124</name>
</gene>
<dbReference type="Pfam" id="PF20076">
    <property type="entry name" value="DUF6472"/>
    <property type="match status" value="1"/>
</dbReference>
<sequence length="60" mass="7348">MSGSTDCENCMNYIYDEEYDCYECHAYFDEDELVKLYGSTTYQCPYYQYNDEYKIVRKQI</sequence>